<dbReference type="OrthoDB" id="9804006at2"/>
<evidence type="ECO:0000313" key="9">
    <source>
        <dbReference type="Proteomes" id="UP000183918"/>
    </source>
</evidence>
<dbReference type="GO" id="GO:0043023">
    <property type="term" value="F:ribosomal large subunit binding"/>
    <property type="evidence" value="ECO:0007669"/>
    <property type="project" value="TreeGrafter"/>
</dbReference>
<dbReference type="HAMAP" id="MF_00040">
    <property type="entry name" value="RRF"/>
    <property type="match status" value="1"/>
</dbReference>
<sequence length="184" mass="21121">MDERLKLYEEKMQKSLRNLEEEYASIRAGRANPHVLDRIRVDYYGTPTALNQVANVSVPEPRMIQIQPWEASLVKEIEKAILVSDLGLNPTNDGKVVRLVFPELTEERRKDLAKDIKKKGEDAKVAIRNIRRDAKDSFKKLSKEGDISEDEIKDLEDSAQKLTDEFIKKIDKAVEVKAKEIMTV</sequence>
<dbReference type="GO" id="GO:0006415">
    <property type="term" value="P:translational termination"/>
    <property type="evidence" value="ECO:0007669"/>
    <property type="project" value="UniProtKB-UniRule"/>
</dbReference>
<evidence type="ECO:0000256" key="1">
    <source>
        <dbReference type="ARBA" id="ARBA00004496"/>
    </source>
</evidence>
<evidence type="ECO:0000259" key="7">
    <source>
        <dbReference type="Pfam" id="PF01765"/>
    </source>
</evidence>
<comment type="function">
    <text evidence="5">Responsible for the release of ribosomes from messenger RNA at the termination of protein biosynthesis. May increase the efficiency of translation by recycling ribosomes from one round of translation to another.</text>
</comment>
<reference evidence="8 9" key="1">
    <citation type="submission" date="2016-10" db="EMBL/GenBank/DDBJ databases">
        <authorList>
            <person name="de Groot N.N."/>
        </authorList>
    </citation>
    <scope>NUCLEOTIDE SEQUENCE [LARGE SCALE GENOMIC DNA]</scope>
    <source>
        <strain evidence="8 9">DSM 14045</strain>
    </source>
</reference>
<dbReference type="PANTHER" id="PTHR20982:SF3">
    <property type="entry name" value="MITOCHONDRIAL RIBOSOME RECYCLING FACTOR PSEUDO 1"/>
    <property type="match status" value="1"/>
</dbReference>
<dbReference type="FunFam" id="1.10.132.20:FF:000001">
    <property type="entry name" value="Ribosome-recycling factor"/>
    <property type="match status" value="1"/>
</dbReference>
<accession>A0A1H3FVD5</accession>
<dbReference type="EMBL" id="FNPG01000005">
    <property type="protein sequence ID" value="SDX94089.1"/>
    <property type="molecule type" value="Genomic_DNA"/>
</dbReference>
<keyword evidence="6" id="KW-0175">Coiled coil</keyword>
<dbReference type="InterPro" id="IPR023584">
    <property type="entry name" value="Ribosome_recyc_fac_dom"/>
</dbReference>
<gene>
    <name evidence="5" type="primary">frr</name>
    <name evidence="8" type="ORF">SAMN02910414_00371</name>
</gene>
<dbReference type="Pfam" id="PF01765">
    <property type="entry name" value="RRF"/>
    <property type="match status" value="1"/>
</dbReference>
<organism evidence="8 9">
    <name type="scientific">Lachnobacterium bovis DSM 14045</name>
    <dbReference type="NCBI Taxonomy" id="1122142"/>
    <lineage>
        <taxon>Bacteria</taxon>
        <taxon>Bacillati</taxon>
        <taxon>Bacillota</taxon>
        <taxon>Clostridia</taxon>
        <taxon>Lachnospirales</taxon>
        <taxon>Lachnospiraceae</taxon>
        <taxon>Lachnobacterium</taxon>
    </lineage>
</organism>
<comment type="subcellular location">
    <subcellularLocation>
        <location evidence="1 5">Cytoplasm</location>
    </subcellularLocation>
</comment>
<proteinExistence type="inferred from homology"/>
<dbReference type="CDD" id="cd00520">
    <property type="entry name" value="RRF"/>
    <property type="match status" value="1"/>
</dbReference>
<evidence type="ECO:0000256" key="2">
    <source>
        <dbReference type="ARBA" id="ARBA00005912"/>
    </source>
</evidence>
<keyword evidence="3 5" id="KW-0963">Cytoplasm</keyword>
<dbReference type="STRING" id="1122142.SAMN02910414_00371"/>
<dbReference type="NCBIfam" id="TIGR00496">
    <property type="entry name" value="frr"/>
    <property type="match status" value="1"/>
</dbReference>
<dbReference type="SUPFAM" id="SSF55194">
    <property type="entry name" value="Ribosome recycling factor, RRF"/>
    <property type="match status" value="1"/>
</dbReference>
<feature type="coiled-coil region" evidence="6">
    <location>
        <begin position="138"/>
        <end position="165"/>
    </location>
</feature>
<protein>
    <recommendedName>
        <fullName evidence="5">Ribosome-recycling factor</fullName>
        <shortName evidence="5">RRF</shortName>
    </recommendedName>
    <alternativeName>
        <fullName evidence="5">Ribosome-releasing factor</fullName>
    </alternativeName>
</protein>
<keyword evidence="4 5" id="KW-0648">Protein biosynthesis</keyword>
<evidence type="ECO:0000256" key="3">
    <source>
        <dbReference type="ARBA" id="ARBA00022490"/>
    </source>
</evidence>
<dbReference type="eggNOG" id="COG0233">
    <property type="taxonomic scope" value="Bacteria"/>
</dbReference>
<feature type="domain" description="Ribosome recycling factor" evidence="7">
    <location>
        <begin position="19"/>
        <end position="182"/>
    </location>
</feature>
<dbReference type="AlphaFoldDB" id="A0A1H3FVD5"/>
<evidence type="ECO:0000313" key="8">
    <source>
        <dbReference type="EMBL" id="SDX94089.1"/>
    </source>
</evidence>
<dbReference type="PANTHER" id="PTHR20982">
    <property type="entry name" value="RIBOSOME RECYCLING FACTOR"/>
    <property type="match status" value="1"/>
</dbReference>
<dbReference type="GO" id="GO:0005737">
    <property type="term" value="C:cytoplasm"/>
    <property type="evidence" value="ECO:0007669"/>
    <property type="project" value="UniProtKB-SubCell"/>
</dbReference>
<evidence type="ECO:0000256" key="6">
    <source>
        <dbReference type="SAM" id="Coils"/>
    </source>
</evidence>
<dbReference type="Gene3D" id="3.30.1360.40">
    <property type="match status" value="1"/>
</dbReference>
<comment type="similarity">
    <text evidence="2 5">Belongs to the RRF family.</text>
</comment>
<keyword evidence="9" id="KW-1185">Reference proteome</keyword>
<dbReference type="InterPro" id="IPR002661">
    <property type="entry name" value="Ribosome_recyc_fac"/>
</dbReference>
<evidence type="ECO:0000256" key="4">
    <source>
        <dbReference type="ARBA" id="ARBA00022917"/>
    </source>
</evidence>
<evidence type="ECO:0000256" key="5">
    <source>
        <dbReference type="HAMAP-Rule" id="MF_00040"/>
    </source>
</evidence>
<dbReference type="RefSeq" id="WP_074715676.1">
    <property type="nucleotide sequence ID" value="NZ_FNPG01000005.1"/>
</dbReference>
<dbReference type="InterPro" id="IPR036191">
    <property type="entry name" value="RRF_sf"/>
</dbReference>
<name>A0A1H3FVD5_9FIRM</name>
<dbReference type="Proteomes" id="UP000183918">
    <property type="component" value="Unassembled WGS sequence"/>
</dbReference>
<dbReference type="Gene3D" id="1.10.132.20">
    <property type="entry name" value="Ribosome-recycling factor"/>
    <property type="match status" value="1"/>
</dbReference>
<dbReference type="FunFam" id="3.30.1360.40:FF:000001">
    <property type="entry name" value="Ribosome-recycling factor"/>
    <property type="match status" value="1"/>
</dbReference>